<evidence type="ECO:0000313" key="4">
    <source>
        <dbReference type="Proteomes" id="UP000241803"/>
    </source>
</evidence>
<dbReference type="Pfam" id="PF05618">
    <property type="entry name" value="Zn_protease"/>
    <property type="match status" value="2"/>
</dbReference>
<dbReference type="Gene3D" id="2.40.70.10">
    <property type="entry name" value="Acid Proteases"/>
    <property type="match status" value="3"/>
</dbReference>
<proteinExistence type="predicted"/>
<evidence type="ECO:0000259" key="2">
    <source>
        <dbReference type="Pfam" id="PF05618"/>
    </source>
</evidence>
<organism evidence="3 4">
    <name type="scientific">Photobacterium indicum</name>
    <dbReference type="NCBI Taxonomy" id="81447"/>
    <lineage>
        <taxon>Bacteria</taxon>
        <taxon>Pseudomonadati</taxon>
        <taxon>Pseudomonadota</taxon>
        <taxon>Gammaproteobacteria</taxon>
        <taxon>Vibrionales</taxon>
        <taxon>Vibrionaceae</taxon>
        <taxon>Photobacterium</taxon>
    </lineage>
</organism>
<feature type="domain" description="Retropepsin-like aspartic endopeptidase" evidence="2">
    <location>
        <begin position="497"/>
        <end position="622"/>
    </location>
</feature>
<accession>A0A2T3LBD0</accession>
<dbReference type="RefSeq" id="WP_107253211.1">
    <property type="nucleotide sequence ID" value="NZ_PYOC01000002.1"/>
</dbReference>
<keyword evidence="4" id="KW-1185">Reference proteome</keyword>
<sequence>MAFLRLITALCLSVISISPSIAQELPQEIRQKELTMIDDKVVLGRTEKVYLPDIAALNDIGIPAKIDTGADSTSIHAENIKITATNPLFSGLEGKALLDAIAVEFDALTSTKLRDREDKSDIMVSFDLIHPYSGDTIAVTLPLFRLAMIKSRGEGHLARPVVELSLQIAGKTVLTEVNLTDRTRFSYPILIGKTFLRNTAWVNAGYDYLQEQDTALVIGRKEHAYINDIPIETSLSFTNRYSILHALNIKVDEKAKQVSFTLEGDNKQHQKMTVPLVKMLKFSNAQRPLVYVPVQLGSVSDNKAFNKPILVYLRDRSKNSSQLRLGTEALNQNFIVDLGSTYITERPIALFSSVSGDKTSFIMSPKEQITIDGITVNAKPSAIIKTPLLKVSHIYEDKKDTGRMVSYELTDINNNVHTFEKPIKRKIKVGDDVRPIAVSEITLPSSLLIKNIALKAMSANDNDPSRFEITPNLVHGSLLINTRTTHLIHSHAALKAGYIEQAQIAGLSFPVKLDTGADVSSMHATDIKPFVKDGKKWVSFTYTNASNVMKTLTEEVIDEMRIKGRVGEKSNVRPVVSMLVKVGSVEKEIAVNLRDRSRFKYSMILGKNFLKNDIIVSSDQQFMLTSNASL</sequence>
<feature type="signal peptide" evidence="1">
    <location>
        <begin position="1"/>
        <end position="22"/>
    </location>
</feature>
<dbReference type="SUPFAM" id="SSF50630">
    <property type="entry name" value="Acid proteases"/>
    <property type="match status" value="4"/>
</dbReference>
<dbReference type="EMBL" id="PYOC01000002">
    <property type="protein sequence ID" value="PSV48638.1"/>
    <property type="molecule type" value="Genomic_DNA"/>
</dbReference>
<dbReference type="PANTHER" id="PTHR38037:SF2">
    <property type="entry name" value="ATP-DEPENDENT ZINC PROTEASE DOMAIN-CONTAINING PROTEIN-RELATED"/>
    <property type="match status" value="1"/>
</dbReference>
<evidence type="ECO:0000256" key="1">
    <source>
        <dbReference type="SAM" id="SignalP"/>
    </source>
</evidence>
<protein>
    <recommendedName>
        <fullName evidence="2">Retropepsin-like aspartic endopeptidase domain-containing protein</fullName>
    </recommendedName>
</protein>
<feature type="domain" description="Retropepsin-like aspartic endopeptidase" evidence="2">
    <location>
        <begin position="133"/>
        <end position="211"/>
    </location>
</feature>
<dbReference type="Proteomes" id="UP000241803">
    <property type="component" value="Unassembled WGS sequence"/>
</dbReference>
<dbReference type="AlphaFoldDB" id="A0A2T3LBD0"/>
<comment type="caution">
    <text evidence="3">The sequence shown here is derived from an EMBL/GenBank/DDBJ whole genome shotgun (WGS) entry which is preliminary data.</text>
</comment>
<reference evidence="3 4" key="1">
    <citation type="submission" date="2018-03" db="EMBL/GenBank/DDBJ databases">
        <title>Whole genome sequencing of Histamine producing bacteria.</title>
        <authorList>
            <person name="Butler K."/>
        </authorList>
    </citation>
    <scope>NUCLEOTIDE SEQUENCE [LARGE SCALE GENOMIC DNA]</scope>
    <source>
        <strain evidence="3 4">ATCC 19614</strain>
    </source>
</reference>
<dbReference type="PANTHER" id="PTHR38037">
    <property type="entry name" value="ZN_PROTEASE DOMAIN-CONTAINING PROTEIN"/>
    <property type="match status" value="1"/>
</dbReference>
<dbReference type="InterPro" id="IPR021109">
    <property type="entry name" value="Peptidase_aspartic_dom_sf"/>
</dbReference>
<feature type="chain" id="PRO_5015778011" description="Retropepsin-like aspartic endopeptidase domain-containing protein" evidence="1">
    <location>
        <begin position="23"/>
        <end position="630"/>
    </location>
</feature>
<evidence type="ECO:0000313" key="3">
    <source>
        <dbReference type="EMBL" id="PSV48638.1"/>
    </source>
</evidence>
<keyword evidence="1" id="KW-0732">Signal</keyword>
<dbReference type="InterPro" id="IPR008503">
    <property type="entry name" value="Asp_endopeptidase"/>
</dbReference>
<gene>
    <name evidence="3" type="ORF">C9J47_09020</name>
</gene>
<name>A0A2T3LBD0_9GAMM</name>